<evidence type="ECO:0000259" key="7">
    <source>
        <dbReference type="PROSITE" id="PS50850"/>
    </source>
</evidence>
<evidence type="ECO:0000313" key="9">
    <source>
        <dbReference type="Proteomes" id="UP001611263"/>
    </source>
</evidence>
<evidence type="ECO:0000256" key="2">
    <source>
        <dbReference type="ARBA" id="ARBA00022475"/>
    </source>
</evidence>
<evidence type="ECO:0000256" key="3">
    <source>
        <dbReference type="ARBA" id="ARBA00022692"/>
    </source>
</evidence>
<feature type="transmembrane region" description="Helical" evidence="6">
    <location>
        <begin position="268"/>
        <end position="285"/>
    </location>
</feature>
<organism evidence="8 9">
    <name type="scientific">Nocardia carnea</name>
    <dbReference type="NCBI Taxonomy" id="37328"/>
    <lineage>
        <taxon>Bacteria</taxon>
        <taxon>Bacillati</taxon>
        <taxon>Actinomycetota</taxon>
        <taxon>Actinomycetes</taxon>
        <taxon>Mycobacteriales</taxon>
        <taxon>Nocardiaceae</taxon>
        <taxon>Nocardia</taxon>
    </lineage>
</organism>
<dbReference type="SUPFAM" id="SSF103473">
    <property type="entry name" value="MFS general substrate transporter"/>
    <property type="match status" value="1"/>
</dbReference>
<keyword evidence="2" id="KW-1003">Cell membrane</keyword>
<gene>
    <name evidence="8" type="ORF">ACH4WX_24370</name>
</gene>
<keyword evidence="3 6" id="KW-0812">Transmembrane</keyword>
<dbReference type="InterPro" id="IPR036259">
    <property type="entry name" value="MFS_trans_sf"/>
</dbReference>
<feature type="transmembrane region" description="Helical" evidence="6">
    <location>
        <begin position="227"/>
        <end position="248"/>
    </location>
</feature>
<dbReference type="CDD" id="cd17319">
    <property type="entry name" value="MFS_ExuT_GudP_like"/>
    <property type="match status" value="1"/>
</dbReference>
<dbReference type="Gene3D" id="1.20.1250.20">
    <property type="entry name" value="MFS general substrate transporter like domains"/>
    <property type="match status" value="2"/>
</dbReference>
<feature type="transmembrane region" description="Helical" evidence="6">
    <location>
        <begin position="359"/>
        <end position="382"/>
    </location>
</feature>
<feature type="transmembrane region" description="Helical" evidence="6">
    <location>
        <begin position="44"/>
        <end position="61"/>
    </location>
</feature>
<dbReference type="PIRSF" id="PIRSF002808">
    <property type="entry name" value="Hexose_phosphate_transp"/>
    <property type="match status" value="1"/>
</dbReference>
<comment type="caution">
    <text evidence="8">The sequence shown here is derived from an EMBL/GenBank/DDBJ whole genome shotgun (WGS) entry which is preliminary data.</text>
</comment>
<dbReference type="GeneID" id="93507791"/>
<feature type="transmembrane region" description="Helical" evidence="6">
    <location>
        <begin position="163"/>
        <end position="182"/>
    </location>
</feature>
<dbReference type="EMBL" id="JBIRUQ010000006">
    <property type="protein sequence ID" value="MFI1463867.1"/>
    <property type="molecule type" value="Genomic_DNA"/>
</dbReference>
<dbReference type="RefSeq" id="WP_033246544.1">
    <property type="nucleotide sequence ID" value="NZ_JBIRUQ010000006.1"/>
</dbReference>
<protein>
    <submittedName>
        <fullName evidence="8">MFS transporter</fullName>
    </submittedName>
</protein>
<evidence type="ECO:0000256" key="1">
    <source>
        <dbReference type="ARBA" id="ARBA00004651"/>
    </source>
</evidence>
<feature type="transmembrane region" description="Helical" evidence="6">
    <location>
        <begin position="297"/>
        <end position="319"/>
    </location>
</feature>
<reference evidence="8 9" key="1">
    <citation type="submission" date="2024-10" db="EMBL/GenBank/DDBJ databases">
        <title>The Natural Products Discovery Center: Release of the First 8490 Sequenced Strains for Exploring Actinobacteria Biosynthetic Diversity.</title>
        <authorList>
            <person name="Kalkreuter E."/>
            <person name="Kautsar S.A."/>
            <person name="Yang D."/>
            <person name="Bader C.D."/>
            <person name="Teijaro C.N."/>
            <person name="Fluegel L."/>
            <person name="Davis C.M."/>
            <person name="Simpson J.R."/>
            <person name="Lauterbach L."/>
            <person name="Steele A.D."/>
            <person name="Gui C."/>
            <person name="Meng S."/>
            <person name="Li G."/>
            <person name="Viehrig K."/>
            <person name="Ye F."/>
            <person name="Su P."/>
            <person name="Kiefer A.F."/>
            <person name="Nichols A."/>
            <person name="Cepeda A.J."/>
            <person name="Yan W."/>
            <person name="Fan B."/>
            <person name="Jiang Y."/>
            <person name="Adhikari A."/>
            <person name="Zheng C.-J."/>
            <person name="Schuster L."/>
            <person name="Cowan T.M."/>
            <person name="Smanski M.J."/>
            <person name="Chevrette M.G."/>
            <person name="De Carvalho L.P.S."/>
            <person name="Shen B."/>
        </authorList>
    </citation>
    <scope>NUCLEOTIDE SEQUENCE [LARGE SCALE GENOMIC DNA]</scope>
    <source>
        <strain evidence="8 9">NPDC020568</strain>
    </source>
</reference>
<dbReference type="Proteomes" id="UP001611263">
    <property type="component" value="Unassembled WGS sequence"/>
</dbReference>
<dbReference type="Pfam" id="PF07690">
    <property type="entry name" value="MFS_1"/>
    <property type="match status" value="1"/>
</dbReference>
<evidence type="ECO:0000256" key="5">
    <source>
        <dbReference type="ARBA" id="ARBA00023136"/>
    </source>
</evidence>
<feature type="transmembrane region" description="Helical" evidence="6">
    <location>
        <begin position="131"/>
        <end position="151"/>
    </location>
</feature>
<dbReference type="InterPro" id="IPR050382">
    <property type="entry name" value="MFS_Na/Anion_cotransporter"/>
</dbReference>
<accession>A0ABW7TUJ1</accession>
<feature type="transmembrane region" description="Helical" evidence="6">
    <location>
        <begin position="388"/>
        <end position="409"/>
    </location>
</feature>
<dbReference type="InterPro" id="IPR000849">
    <property type="entry name" value="Sugar_P_transporter"/>
</dbReference>
<feature type="transmembrane region" description="Helical" evidence="6">
    <location>
        <begin position="73"/>
        <end position="92"/>
    </location>
</feature>
<dbReference type="InterPro" id="IPR011701">
    <property type="entry name" value="MFS"/>
</dbReference>
<dbReference type="PANTHER" id="PTHR11662">
    <property type="entry name" value="SOLUTE CARRIER FAMILY 17"/>
    <property type="match status" value="1"/>
</dbReference>
<keyword evidence="9" id="KW-1185">Reference proteome</keyword>
<sequence length="430" mass="45819">MKSRWWTITIILGLVVVNYVDRSAISYAATDLRAEFGITDGQYGVISSAFSIGYMLFALLSGPLVDRYGSRKVLMVGMFIWAAATALTPFAGGFIGLILLRILLGAGEAPCFPAATRLASRWLPAHERGKALALIGGVAVSGSLLIGGPILTQLISLTGWKGMFWVLAVAGIVWVVVAYPFLKNSPSEASFVSKEELDYIRSGQADGEDSGQESSTDWGEILRNRNLWLVGLGYFAWGFMFWAFMYWLPQYLEHEFGLSIKEVGAFSVAPWAAGVVGALLGGILVDRVYKRTQSIRSRFVIIGVALLLAGISIVPILFFGSNLTIALICISAGVGFGFVTGGIWWVASIDAAPTQPGTAAGFADACFALSGIIAPSVMGFIVGSTGTYNGGFVVMTALCLIGAVAMLFFTKEPERTPLDTDPEGDLAPAK</sequence>
<keyword evidence="5 6" id="KW-0472">Membrane</keyword>
<feature type="transmembrane region" description="Helical" evidence="6">
    <location>
        <begin position="325"/>
        <end position="347"/>
    </location>
</feature>
<keyword evidence="4 6" id="KW-1133">Transmembrane helix</keyword>
<proteinExistence type="predicted"/>
<evidence type="ECO:0000256" key="4">
    <source>
        <dbReference type="ARBA" id="ARBA00022989"/>
    </source>
</evidence>
<evidence type="ECO:0000313" key="8">
    <source>
        <dbReference type="EMBL" id="MFI1463867.1"/>
    </source>
</evidence>
<comment type="subcellular location">
    <subcellularLocation>
        <location evidence="1">Cell membrane</location>
        <topology evidence="1">Multi-pass membrane protein</topology>
    </subcellularLocation>
</comment>
<dbReference type="PROSITE" id="PS50850">
    <property type="entry name" value="MFS"/>
    <property type="match status" value="1"/>
</dbReference>
<name>A0ABW7TUJ1_9NOCA</name>
<dbReference type="InterPro" id="IPR020846">
    <property type="entry name" value="MFS_dom"/>
</dbReference>
<evidence type="ECO:0000256" key="6">
    <source>
        <dbReference type="SAM" id="Phobius"/>
    </source>
</evidence>
<feature type="domain" description="Major facilitator superfamily (MFS) profile" evidence="7">
    <location>
        <begin position="7"/>
        <end position="414"/>
    </location>
</feature>
<dbReference type="PANTHER" id="PTHR11662:SF399">
    <property type="entry name" value="FI19708P1-RELATED"/>
    <property type="match status" value="1"/>
</dbReference>